<keyword evidence="16" id="KW-1185">Reference proteome</keyword>
<evidence type="ECO:0000256" key="8">
    <source>
        <dbReference type="ARBA" id="ARBA00023145"/>
    </source>
</evidence>
<dbReference type="InParanoid" id="E3LNR7"/>
<dbReference type="PRINTS" id="PR00792">
    <property type="entry name" value="PEPSIN"/>
</dbReference>
<dbReference type="PROSITE" id="PS51767">
    <property type="entry name" value="PEPTIDASE_A1"/>
    <property type="match status" value="1"/>
</dbReference>
<evidence type="ECO:0000256" key="11">
    <source>
        <dbReference type="PIRSR" id="PIRSR601461-1"/>
    </source>
</evidence>
<feature type="signal peptide" evidence="13">
    <location>
        <begin position="1"/>
        <end position="16"/>
    </location>
</feature>
<feature type="chain" id="PRO_5003175030" description="Peptidase A1 domain-containing protein" evidence="13">
    <location>
        <begin position="17"/>
        <end position="461"/>
    </location>
</feature>
<dbReference type="eggNOG" id="KOG1339">
    <property type="taxonomic scope" value="Eukaryota"/>
</dbReference>
<dbReference type="Proteomes" id="UP000008281">
    <property type="component" value="Unassembled WGS sequence"/>
</dbReference>
<evidence type="ECO:0000259" key="14">
    <source>
        <dbReference type="PROSITE" id="PS51767"/>
    </source>
</evidence>
<keyword evidence="9 12" id="KW-1015">Disulfide bond</keyword>
<keyword evidence="4" id="KW-0645">Protease</keyword>
<protein>
    <recommendedName>
        <fullName evidence="14">Peptidase A1 domain-containing protein</fullName>
    </recommendedName>
</protein>
<keyword evidence="6" id="KW-0064">Aspartyl protease</keyword>
<reference evidence="15" key="1">
    <citation type="submission" date="2007-07" db="EMBL/GenBank/DDBJ databases">
        <title>PCAP assembly of the Caenorhabditis remanei genome.</title>
        <authorList>
            <consortium name="The Caenorhabditis remanei Sequencing Consortium"/>
            <person name="Wilson R.K."/>
        </authorList>
    </citation>
    <scope>NUCLEOTIDE SEQUENCE [LARGE SCALE GENOMIC DNA]</scope>
    <source>
        <strain evidence="15">PB4641</strain>
    </source>
</reference>
<dbReference type="GO" id="GO:0005576">
    <property type="term" value="C:extracellular region"/>
    <property type="evidence" value="ECO:0007669"/>
    <property type="project" value="UniProtKB-SubCell"/>
</dbReference>
<dbReference type="InterPro" id="IPR021109">
    <property type="entry name" value="Peptidase_aspartic_dom_sf"/>
</dbReference>
<name>E3LNR7_CAERE</name>
<dbReference type="MEROPS" id="A01.A76"/>
<proteinExistence type="inferred from homology"/>
<dbReference type="InterPro" id="IPR001461">
    <property type="entry name" value="Aspartic_peptidase_A1"/>
</dbReference>
<evidence type="ECO:0000313" key="15">
    <source>
        <dbReference type="EMBL" id="EFP05379.1"/>
    </source>
</evidence>
<dbReference type="GO" id="GO:0006508">
    <property type="term" value="P:proteolysis"/>
    <property type="evidence" value="ECO:0007669"/>
    <property type="project" value="UniProtKB-KW"/>
</dbReference>
<dbReference type="HOGENOM" id="CLU_013253_3_4_1"/>
<dbReference type="PANTHER" id="PTHR47966">
    <property type="entry name" value="BETA-SITE APP-CLEAVING ENZYME, ISOFORM A-RELATED"/>
    <property type="match status" value="1"/>
</dbReference>
<dbReference type="AlphaFoldDB" id="E3LNR7"/>
<evidence type="ECO:0000256" key="12">
    <source>
        <dbReference type="PIRSR" id="PIRSR601461-2"/>
    </source>
</evidence>
<dbReference type="InterPro" id="IPR033121">
    <property type="entry name" value="PEPTIDASE_A1"/>
</dbReference>
<dbReference type="InterPro" id="IPR034164">
    <property type="entry name" value="Pepsin-like_dom"/>
</dbReference>
<evidence type="ECO:0000256" key="4">
    <source>
        <dbReference type="ARBA" id="ARBA00022670"/>
    </source>
</evidence>
<feature type="disulfide bond" evidence="12">
    <location>
        <begin position="118"/>
        <end position="163"/>
    </location>
</feature>
<keyword evidence="8" id="KW-0865">Zymogen</keyword>
<evidence type="ECO:0000256" key="3">
    <source>
        <dbReference type="ARBA" id="ARBA00022525"/>
    </source>
</evidence>
<feature type="domain" description="Peptidase A1" evidence="14">
    <location>
        <begin position="87"/>
        <end position="456"/>
    </location>
</feature>
<dbReference type="CDD" id="cd05471">
    <property type="entry name" value="pepsin_like"/>
    <property type="match status" value="1"/>
</dbReference>
<sequence length="461" mass="50050">MKMFVVLLALLAVVSAEVHQFNIGYVLTMLGMCNCRVFRYRPPLRQRMNAEGKLTEYEKERNELLAKKSLQLASSSSPIIDYEDMAYMVQISMGTPAQNFVLFIDSGSSNLWVPDITCAGGKDATCGSYCKSTPYDACLTFCQEECCTKTVAGAQVLSTTDACQSKHRFNSTQSSTYVTNGQKFDMTYNTGEVKGFFGVDTFCVSFVTKFHRANHHNFQFTNTSVCATGQVFGQATTIGEAFGKQPEDGIIGLGWPALAVNQQIPPLFNLMNQGKLDQPYFVVYLAQIGPTSQINGGAFTVGGLDTTHCESNVDWVPLTTNTFWQFKLSGVSSGSFSQTPTSGWQAAADTAASFIGAPKSVVTSLAKVVGATYVPGTGAFFIDCDAVVPDIVFTINGKTYNMPSTSFVVSAGPGPCMFAFYELTAGGFYPAWMLGPPFMRAYCHVHDMQNARLGLSKVLSH</sequence>
<evidence type="ECO:0000256" key="2">
    <source>
        <dbReference type="ARBA" id="ARBA00007447"/>
    </source>
</evidence>
<accession>E3LNR7</accession>
<keyword evidence="7" id="KW-0378">Hydrolase</keyword>
<evidence type="ECO:0000256" key="1">
    <source>
        <dbReference type="ARBA" id="ARBA00004613"/>
    </source>
</evidence>
<dbReference type="OrthoDB" id="5839471at2759"/>
<evidence type="ECO:0000256" key="5">
    <source>
        <dbReference type="ARBA" id="ARBA00022729"/>
    </source>
</evidence>
<gene>
    <name evidence="15" type="ORF">CRE_27155</name>
</gene>
<feature type="disulfide bond" evidence="12">
    <location>
        <begin position="384"/>
        <end position="416"/>
    </location>
</feature>
<dbReference type="EMBL" id="DS268412">
    <property type="protein sequence ID" value="EFP05379.1"/>
    <property type="molecule type" value="Genomic_DNA"/>
</dbReference>
<comment type="similarity">
    <text evidence="2">Belongs to the peptidase A1 family.</text>
</comment>
<evidence type="ECO:0000313" key="16">
    <source>
        <dbReference type="Proteomes" id="UP000008281"/>
    </source>
</evidence>
<dbReference type="GO" id="GO:0005764">
    <property type="term" value="C:lysosome"/>
    <property type="evidence" value="ECO:0007669"/>
    <property type="project" value="TreeGrafter"/>
</dbReference>
<dbReference type="SUPFAM" id="SSF50630">
    <property type="entry name" value="Acid proteases"/>
    <property type="match status" value="1"/>
</dbReference>
<feature type="active site" evidence="11">
    <location>
        <position position="349"/>
    </location>
</feature>
<evidence type="ECO:0000256" key="10">
    <source>
        <dbReference type="ARBA" id="ARBA00023180"/>
    </source>
</evidence>
<organism evidence="16">
    <name type="scientific">Caenorhabditis remanei</name>
    <name type="common">Caenorhabditis vulgaris</name>
    <dbReference type="NCBI Taxonomy" id="31234"/>
    <lineage>
        <taxon>Eukaryota</taxon>
        <taxon>Metazoa</taxon>
        <taxon>Ecdysozoa</taxon>
        <taxon>Nematoda</taxon>
        <taxon>Chromadorea</taxon>
        <taxon>Rhabditida</taxon>
        <taxon>Rhabditina</taxon>
        <taxon>Rhabditomorpha</taxon>
        <taxon>Rhabditoidea</taxon>
        <taxon>Rhabditidae</taxon>
        <taxon>Peloderinae</taxon>
        <taxon>Caenorhabditis</taxon>
    </lineage>
</organism>
<keyword evidence="5 13" id="KW-0732">Signal</keyword>
<evidence type="ECO:0000256" key="9">
    <source>
        <dbReference type="ARBA" id="ARBA00023157"/>
    </source>
</evidence>
<evidence type="ECO:0000256" key="13">
    <source>
        <dbReference type="SAM" id="SignalP"/>
    </source>
</evidence>
<evidence type="ECO:0000256" key="7">
    <source>
        <dbReference type="ARBA" id="ARBA00022801"/>
    </source>
</evidence>
<dbReference type="STRING" id="31234.E3LNR7"/>
<dbReference type="Pfam" id="PF00026">
    <property type="entry name" value="Asp"/>
    <property type="match status" value="1"/>
</dbReference>
<dbReference type="FunCoup" id="E3LNR7">
    <property type="interactions" value="17"/>
</dbReference>
<dbReference type="Gene3D" id="2.40.70.10">
    <property type="entry name" value="Acid Proteases"/>
    <property type="match status" value="2"/>
</dbReference>
<dbReference type="OMA" id="FYPAWML"/>
<feature type="active site" evidence="11">
    <location>
        <position position="105"/>
    </location>
</feature>
<evidence type="ECO:0000256" key="6">
    <source>
        <dbReference type="ARBA" id="ARBA00022750"/>
    </source>
</evidence>
<dbReference type="GO" id="GO:0004190">
    <property type="term" value="F:aspartic-type endopeptidase activity"/>
    <property type="evidence" value="ECO:0007669"/>
    <property type="project" value="UniProtKB-KW"/>
</dbReference>
<comment type="subcellular location">
    <subcellularLocation>
        <location evidence="1">Secreted</location>
    </subcellularLocation>
</comment>
<keyword evidence="10" id="KW-0325">Glycoprotein</keyword>
<dbReference type="FunFam" id="2.40.70.10:FF:000058">
    <property type="entry name" value="ASpartyl Protease"/>
    <property type="match status" value="1"/>
</dbReference>
<dbReference type="PANTHER" id="PTHR47966:SF5">
    <property type="entry name" value="ASPARTIC PROTEASE 10"/>
    <property type="match status" value="1"/>
</dbReference>
<keyword evidence="3" id="KW-0964">Secreted</keyword>